<organism evidence="2 3">
    <name type="scientific">Oleidesulfovibrio alaskensis (strain ATCC BAA-1058 / DSM 17464 / G20)</name>
    <name type="common">Desulfovibrio alaskensis</name>
    <dbReference type="NCBI Taxonomy" id="207559"/>
    <lineage>
        <taxon>Bacteria</taxon>
        <taxon>Pseudomonadati</taxon>
        <taxon>Thermodesulfobacteriota</taxon>
        <taxon>Desulfovibrionia</taxon>
        <taxon>Desulfovibrionales</taxon>
        <taxon>Desulfovibrionaceae</taxon>
        <taxon>Oleidesulfovibrio</taxon>
    </lineage>
</organism>
<dbReference type="KEGG" id="dde:Dde_2622"/>
<feature type="signal peptide" evidence="1">
    <location>
        <begin position="1"/>
        <end position="25"/>
    </location>
</feature>
<sequence length="330" mass="36187">MLLRVSAIVLCALLFAGLCAARAAAATILVIQSYHAEYAWDAEWLQTLRLRLTPEHTLLTFELDTKRLPREEFAARAGLAMDAYRRHAPDVVVLADDNACRLLGPQLVSAGARIVYMGVNGNPRDYGLHGPENVAGVIERPLVKRTLSYLSRLEGLTLRRALMLFDSGTTSQLIFRTVLRGAAEQNVMGIELQTRIVGSWQQWLEHVLSARGQGADILIIGLYQTLRDADGRVVPDDKVLRWTAEHSPVPCFAVWEFSVGPGLAIGGLLHSAEEQAHRAAGLVESMLAGEPLPVQPVLAEQGMLKFSRSGLARWGLVLPATFIDQVEMVP</sequence>
<dbReference type="RefSeq" id="WP_011368455.1">
    <property type="nucleotide sequence ID" value="NC_007519.1"/>
</dbReference>
<dbReference type="PANTHER" id="PTHR35271">
    <property type="entry name" value="ABC TRANSPORTER, SUBSTRATE-BINDING LIPOPROTEIN-RELATED"/>
    <property type="match status" value="1"/>
</dbReference>
<gene>
    <name evidence="2" type="ordered locus">Dde_2622</name>
</gene>
<keyword evidence="2" id="KW-0762">Sugar transport</keyword>
<keyword evidence="2" id="KW-0813">Transport</keyword>
<dbReference type="AlphaFoldDB" id="Q30Y28"/>
<evidence type="ECO:0000313" key="2">
    <source>
        <dbReference type="EMBL" id="ABB39418.1"/>
    </source>
</evidence>
<evidence type="ECO:0000313" key="3">
    <source>
        <dbReference type="Proteomes" id="UP000002710"/>
    </source>
</evidence>
<dbReference type="InterPro" id="IPR007487">
    <property type="entry name" value="ABC_transpt-TYRBP-like"/>
</dbReference>
<dbReference type="EMBL" id="CP000112">
    <property type="protein sequence ID" value="ABB39418.1"/>
    <property type="molecule type" value="Genomic_DNA"/>
</dbReference>
<keyword evidence="1" id="KW-0732">Signal</keyword>
<dbReference type="eggNOG" id="COG2984">
    <property type="taxonomic scope" value="Bacteria"/>
</dbReference>
<dbReference type="STRING" id="207559.Dde_2622"/>
<evidence type="ECO:0000256" key="1">
    <source>
        <dbReference type="SAM" id="SignalP"/>
    </source>
</evidence>
<accession>Q30Y28</accession>
<dbReference type="PANTHER" id="PTHR35271:SF1">
    <property type="entry name" value="ABC TRANSPORTER, SUBSTRATE-BINDING LIPOPROTEIN"/>
    <property type="match status" value="1"/>
</dbReference>
<reference evidence="2 3" key="1">
    <citation type="journal article" date="2011" name="J. Bacteriol.">
        <title>Complete genome sequence and updated annotation of Desulfovibrio alaskensis G20.</title>
        <authorList>
            <person name="Hauser L.J."/>
            <person name="Land M.L."/>
            <person name="Brown S.D."/>
            <person name="Larimer F."/>
            <person name="Keller K.L."/>
            <person name="Rapp-Giles B.J."/>
            <person name="Price M.N."/>
            <person name="Lin M."/>
            <person name="Bruce D.C."/>
            <person name="Detter J.C."/>
            <person name="Tapia R."/>
            <person name="Han C.S."/>
            <person name="Goodwin L.A."/>
            <person name="Cheng J.F."/>
            <person name="Pitluck S."/>
            <person name="Copeland A."/>
            <person name="Lucas S."/>
            <person name="Nolan M."/>
            <person name="Lapidus A.L."/>
            <person name="Palumbo A.V."/>
            <person name="Wall J.D."/>
        </authorList>
    </citation>
    <scope>NUCLEOTIDE SEQUENCE [LARGE SCALE GENOMIC DNA]</scope>
    <source>
        <strain evidence="3">ATCC BAA 1058 / DSM 17464 / G20</strain>
    </source>
</reference>
<dbReference type="HOGENOM" id="CLU_057483_0_0_7"/>
<proteinExistence type="predicted"/>
<feature type="chain" id="PRO_5004219718" evidence="1">
    <location>
        <begin position="26"/>
        <end position="330"/>
    </location>
</feature>
<keyword evidence="3" id="KW-1185">Reference proteome</keyword>
<dbReference type="Proteomes" id="UP000002710">
    <property type="component" value="Chromosome"/>
</dbReference>
<protein>
    <submittedName>
        <fullName evidence="2">ABC-type sugar transport system, ATPase component</fullName>
    </submittedName>
</protein>
<name>Q30Y28_OLEA2</name>